<dbReference type="PROSITE" id="PS51708">
    <property type="entry name" value="CHAD"/>
    <property type="match status" value="1"/>
</dbReference>
<dbReference type="InterPro" id="IPR038186">
    <property type="entry name" value="CHAD_dom_sf"/>
</dbReference>
<dbReference type="SMART" id="SM00880">
    <property type="entry name" value="CHAD"/>
    <property type="match status" value="1"/>
</dbReference>
<accession>A0ABW1ERG7</accession>
<evidence type="ECO:0000313" key="2">
    <source>
        <dbReference type="EMBL" id="MFC5884420.1"/>
    </source>
</evidence>
<dbReference type="Gene3D" id="1.40.20.10">
    <property type="entry name" value="CHAD domain"/>
    <property type="match status" value="1"/>
</dbReference>
<dbReference type="PANTHER" id="PTHR39339:SF1">
    <property type="entry name" value="CHAD DOMAIN-CONTAINING PROTEIN"/>
    <property type="match status" value="1"/>
</dbReference>
<gene>
    <name evidence="2" type="ORF">ACFP0N_05385</name>
</gene>
<dbReference type="RefSeq" id="WP_313762674.1">
    <property type="nucleotide sequence ID" value="NZ_BAAAVH010000110.1"/>
</dbReference>
<dbReference type="Proteomes" id="UP001596067">
    <property type="component" value="Unassembled WGS sequence"/>
</dbReference>
<proteinExistence type="predicted"/>
<evidence type="ECO:0000313" key="3">
    <source>
        <dbReference type="Proteomes" id="UP001596067"/>
    </source>
</evidence>
<dbReference type="Pfam" id="PF05235">
    <property type="entry name" value="CHAD"/>
    <property type="match status" value="1"/>
</dbReference>
<dbReference type="PANTHER" id="PTHR39339">
    <property type="entry name" value="SLR1444 PROTEIN"/>
    <property type="match status" value="1"/>
</dbReference>
<organism evidence="2 3">
    <name type="scientific">Kitasatospora aburaviensis</name>
    <dbReference type="NCBI Taxonomy" id="67265"/>
    <lineage>
        <taxon>Bacteria</taxon>
        <taxon>Bacillati</taxon>
        <taxon>Actinomycetota</taxon>
        <taxon>Actinomycetes</taxon>
        <taxon>Kitasatosporales</taxon>
        <taxon>Streptomycetaceae</taxon>
        <taxon>Kitasatospora</taxon>
    </lineage>
</organism>
<keyword evidence="3" id="KW-1185">Reference proteome</keyword>
<dbReference type="EMBL" id="JBHSOD010000004">
    <property type="protein sequence ID" value="MFC5884420.1"/>
    <property type="molecule type" value="Genomic_DNA"/>
</dbReference>
<protein>
    <submittedName>
        <fullName evidence="2">CHAD domain-containing protein</fullName>
    </submittedName>
</protein>
<reference evidence="3" key="1">
    <citation type="journal article" date="2019" name="Int. J. Syst. Evol. Microbiol.">
        <title>The Global Catalogue of Microorganisms (GCM) 10K type strain sequencing project: providing services to taxonomists for standard genome sequencing and annotation.</title>
        <authorList>
            <consortium name="The Broad Institute Genomics Platform"/>
            <consortium name="The Broad Institute Genome Sequencing Center for Infectious Disease"/>
            <person name="Wu L."/>
            <person name="Ma J."/>
        </authorList>
    </citation>
    <scope>NUCLEOTIDE SEQUENCE [LARGE SCALE GENOMIC DNA]</scope>
    <source>
        <strain evidence="3">CGMCC 4.1469</strain>
    </source>
</reference>
<feature type="domain" description="CHAD" evidence="1">
    <location>
        <begin position="7"/>
        <end position="290"/>
    </location>
</feature>
<dbReference type="InterPro" id="IPR007899">
    <property type="entry name" value="CHAD_dom"/>
</dbReference>
<evidence type="ECO:0000259" key="1">
    <source>
        <dbReference type="PROSITE" id="PS51708"/>
    </source>
</evidence>
<comment type="caution">
    <text evidence="2">The sequence shown here is derived from an EMBL/GenBank/DDBJ whole genome shotgun (WGS) entry which is preliminary data.</text>
</comment>
<sequence length="297" mass="32109">MGAQNRSRTVGAAVLDRIGTQAAVLDALDEAVRVDEPDAVHRMRVACRRLRSALRTFRRVFAAGATDELVTELRWLGAALGRARDREVLGERLVAQARELPAACGPDRVAGELERWSAEEYRRVWPEVVAALDSPRRRALGDGLAALLADPPLRGRAGRPAGPELARIAAREQRRTAERVRAALAEGPADGPAQDRALHEARKAAKRARYAGETAVPAVGRRAERYVERMKAVQEVLGEHQDAVVAEAALREQAEGSGEAFGYGVLYAWQLAAGAAARRELPAVWAGASGRKLARFG</sequence>
<name>A0ABW1ERG7_9ACTN</name>